<gene>
    <name evidence="2" type="ORF">M9Y10_002013</name>
</gene>
<evidence type="ECO:0000313" key="3">
    <source>
        <dbReference type="Proteomes" id="UP001470230"/>
    </source>
</evidence>
<accession>A0ABR2L9N8</accession>
<comment type="caution">
    <text evidence="2">The sequence shown here is derived from an EMBL/GenBank/DDBJ whole genome shotgun (WGS) entry which is preliminary data.</text>
</comment>
<sequence length="240" mass="28385">MNYYIQTAPTFHSRATKKAKERNIHHFHFEESTKFRNPILGIESALEEKLKENEMLFRGSSVKKKELLIDALEDLSLTNFGFSDQFKHVISYWRKPISENMEIKLRISSRDIESTQKQLDDLKAENHELDETISNLIDEISNIDQEINEIKKKSEEAKNKLFFNCNKFAKFRMTKDSISALQDEYDQMFITPFKPKYFPENQEFGEENELQKKIAARLHREVQISNQITNHLKSMNSDKK</sequence>
<keyword evidence="3" id="KW-1185">Reference proteome</keyword>
<evidence type="ECO:0000256" key="1">
    <source>
        <dbReference type="SAM" id="Coils"/>
    </source>
</evidence>
<name>A0ABR2L9N8_9EUKA</name>
<feature type="coiled-coil region" evidence="1">
    <location>
        <begin position="105"/>
        <end position="160"/>
    </location>
</feature>
<proteinExistence type="predicted"/>
<organism evidence="2 3">
    <name type="scientific">Tritrichomonas musculus</name>
    <dbReference type="NCBI Taxonomy" id="1915356"/>
    <lineage>
        <taxon>Eukaryota</taxon>
        <taxon>Metamonada</taxon>
        <taxon>Parabasalia</taxon>
        <taxon>Tritrichomonadida</taxon>
        <taxon>Tritrichomonadidae</taxon>
        <taxon>Tritrichomonas</taxon>
    </lineage>
</organism>
<dbReference type="EMBL" id="JAPFFF010000001">
    <property type="protein sequence ID" value="KAK8899691.1"/>
    <property type="molecule type" value="Genomic_DNA"/>
</dbReference>
<reference evidence="2 3" key="1">
    <citation type="submission" date="2024-04" db="EMBL/GenBank/DDBJ databases">
        <title>Tritrichomonas musculus Genome.</title>
        <authorList>
            <person name="Alves-Ferreira E."/>
            <person name="Grigg M."/>
            <person name="Lorenzi H."/>
            <person name="Galac M."/>
        </authorList>
    </citation>
    <scope>NUCLEOTIDE SEQUENCE [LARGE SCALE GENOMIC DNA]</scope>
    <source>
        <strain evidence="2 3">EAF2021</strain>
    </source>
</reference>
<keyword evidence="1" id="KW-0175">Coiled coil</keyword>
<protein>
    <submittedName>
        <fullName evidence="2">Uncharacterized protein</fullName>
    </submittedName>
</protein>
<dbReference type="Proteomes" id="UP001470230">
    <property type="component" value="Unassembled WGS sequence"/>
</dbReference>
<evidence type="ECO:0000313" key="2">
    <source>
        <dbReference type="EMBL" id="KAK8899691.1"/>
    </source>
</evidence>